<evidence type="ECO:0000256" key="5">
    <source>
        <dbReference type="SAM" id="Phobius"/>
    </source>
</evidence>
<sequence length="123" mass="13902">MSNIKSIFKWLLAIAFVLAGANHFINPAFYLKIMPPVLPAPLFLIYLSGFFEIALGVLLLIPKFTRSAAWGIIALLIAVYPANIYMALNANLFPEFNQALVYLRLPLQFVMIAWAFWHTKTAE</sequence>
<dbReference type="InterPro" id="IPR032808">
    <property type="entry name" value="DoxX"/>
</dbReference>
<organism evidence="6">
    <name type="scientific">uncultured Pyrinomonadaceae bacterium</name>
    <dbReference type="NCBI Taxonomy" id="2283094"/>
    <lineage>
        <taxon>Bacteria</taxon>
        <taxon>Pseudomonadati</taxon>
        <taxon>Acidobacteriota</taxon>
        <taxon>Blastocatellia</taxon>
        <taxon>Blastocatellales</taxon>
        <taxon>Pyrinomonadaceae</taxon>
        <taxon>environmental samples</taxon>
    </lineage>
</organism>
<dbReference type="Pfam" id="PF07681">
    <property type="entry name" value="DoxX"/>
    <property type="match status" value="1"/>
</dbReference>
<evidence type="ECO:0000256" key="4">
    <source>
        <dbReference type="ARBA" id="ARBA00023136"/>
    </source>
</evidence>
<evidence type="ECO:0000256" key="2">
    <source>
        <dbReference type="ARBA" id="ARBA00022692"/>
    </source>
</evidence>
<dbReference type="AlphaFoldDB" id="A0A6J4NRA2"/>
<comment type="subcellular location">
    <subcellularLocation>
        <location evidence="1">Membrane</location>
        <topology evidence="1">Multi-pass membrane protein</topology>
    </subcellularLocation>
</comment>
<dbReference type="EMBL" id="CADCUR010000105">
    <property type="protein sequence ID" value="CAA9395951.1"/>
    <property type="molecule type" value="Genomic_DNA"/>
</dbReference>
<keyword evidence="3 5" id="KW-1133">Transmembrane helix</keyword>
<protein>
    <recommendedName>
        <fullName evidence="7">DoxX family protein</fullName>
    </recommendedName>
</protein>
<keyword evidence="2 5" id="KW-0812">Transmembrane</keyword>
<feature type="transmembrane region" description="Helical" evidence="5">
    <location>
        <begin position="37"/>
        <end position="61"/>
    </location>
</feature>
<evidence type="ECO:0000256" key="1">
    <source>
        <dbReference type="ARBA" id="ARBA00004141"/>
    </source>
</evidence>
<feature type="transmembrane region" description="Helical" evidence="5">
    <location>
        <begin position="7"/>
        <end position="25"/>
    </location>
</feature>
<accession>A0A6J4NRA2</accession>
<dbReference type="GO" id="GO:0016020">
    <property type="term" value="C:membrane"/>
    <property type="evidence" value="ECO:0007669"/>
    <property type="project" value="UniProtKB-SubCell"/>
</dbReference>
<evidence type="ECO:0008006" key="7">
    <source>
        <dbReference type="Google" id="ProtNLM"/>
    </source>
</evidence>
<reference evidence="6" key="1">
    <citation type="submission" date="2020-02" db="EMBL/GenBank/DDBJ databases">
        <authorList>
            <person name="Meier V. D."/>
        </authorList>
    </citation>
    <scope>NUCLEOTIDE SEQUENCE</scope>
    <source>
        <strain evidence="6">AVDCRST_MAG74</strain>
    </source>
</reference>
<evidence type="ECO:0000313" key="6">
    <source>
        <dbReference type="EMBL" id="CAA9395951.1"/>
    </source>
</evidence>
<name>A0A6J4NRA2_9BACT</name>
<proteinExistence type="predicted"/>
<dbReference type="PANTHER" id="PTHR36974:SF1">
    <property type="entry name" value="DOXX FAMILY MEMBRANE PROTEIN"/>
    <property type="match status" value="1"/>
</dbReference>
<feature type="transmembrane region" description="Helical" evidence="5">
    <location>
        <begin position="100"/>
        <end position="117"/>
    </location>
</feature>
<evidence type="ECO:0000256" key="3">
    <source>
        <dbReference type="ARBA" id="ARBA00022989"/>
    </source>
</evidence>
<gene>
    <name evidence="6" type="ORF">AVDCRST_MAG74-2027</name>
</gene>
<keyword evidence="4 5" id="KW-0472">Membrane</keyword>
<dbReference type="PANTHER" id="PTHR36974">
    <property type="entry name" value="MEMBRANE PROTEIN-RELATED"/>
    <property type="match status" value="1"/>
</dbReference>
<feature type="transmembrane region" description="Helical" evidence="5">
    <location>
        <begin position="68"/>
        <end position="88"/>
    </location>
</feature>